<proteinExistence type="predicted"/>
<comment type="caution">
    <text evidence="1">The sequence shown here is derived from an EMBL/GenBank/DDBJ whole genome shotgun (WGS) entry which is preliminary data.</text>
</comment>
<keyword evidence="2" id="KW-1185">Reference proteome</keyword>
<protein>
    <submittedName>
        <fullName evidence="1">Uncharacterized protein</fullName>
    </submittedName>
</protein>
<dbReference type="OrthoDB" id="510744at2759"/>
<evidence type="ECO:0000313" key="1">
    <source>
        <dbReference type="EMBL" id="KAI3435864.1"/>
    </source>
</evidence>
<dbReference type="Proteomes" id="UP001055712">
    <property type="component" value="Unassembled WGS sequence"/>
</dbReference>
<dbReference type="AlphaFoldDB" id="A0A9D4TVB5"/>
<organism evidence="1 2">
    <name type="scientific">Chlorella vulgaris</name>
    <name type="common">Green alga</name>
    <dbReference type="NCBI Taxonomy" id="3077"/>
    <lineage>
        <taxon>Eukaryota</taxon>
        <taxon>Viridiplantae</taxon>
        <taxon>Chlorophyta</taxon>
        <taxon>core chlorophytes</taxon>
        <taxon>Trebouxiophyceae</taxon>
        <taxon>Chlorellales</taxon>
        <taxon>Chlorellaceae</taxon>
        <taxon>Chlorella clade</taxon>
        <taxon>Chlorella</taxon>
    </lineage>
</organism>
<reference evidence="1" key="2">
    <citation type="submission" date="2020-11" db="EMBL/GenBank/DDBJ databases">
        <authorList>
            <person name="Cecchin M."/>
            <person name="Marcolungo L."/>
            <person name="Rossato M."/>
            <person name="Girolomoni L."/>
            <person name="Cosentino E."/>
            <person name="Cuine S."/>
            <person name="Li-Beisson Y."/>
            <person name="Delledonne M."/>
            <person name="Ballottari M."/>
        </authorList>
    </citation>
    <scope>NUCLEOTIDE SEQUENCE</scope>
    <source>
        <strain evidence="1">211/11P</strain>
        <tissue evidence="1">Whole cell</tissue>
    </source>
</reference>
<evidence type="ECO:0000313" key="2">
    <source>
        <dbReference type="Proteomes" id="UP001055712"/>
    </source>
</evidence>
<accession>A0A9D4TVB5</accession>
<dbReference type="EMBL" id="SIDB01000002">
    <property type="protein sequence ID" value="KAI3435864.1"/>
    <property type="molecule type" value="Genomic_DNA"/>
</dbReference>
<reference evidence="1" key="1">
    <citation type="journal article" date="2019" name="Plant J.">
        <title>Chlorella vulgaris genome assembly and annotation reveals the molecular basis for metabolic acclimation to high light conditions.</title>
        <authorList>
            <person name="Cecchin M."/>
            <person name="Marcolungo L."/>
            <person name="Rossato M."/>
            <person name="Girolomoni L."/>
            <person name="Cosentino E."/>
            <person name="Cuine S."/>
            <person name="Li-Beisson Y."/>
            <person name="Delledonne M."/>
            <person name="Ballottari M."/>
        </authorList>
    </citation>
    <scope>NUCLEOTIDE SEQUENCE</scope>
    <source>
        <strain evidence="1">211/11P</strain>
    </source>
</reference>
<name>A0A9D4TVB5_CHLVU</name>
<sequence>MVGWATRWAARSVNPLVATSRHLQPRGLSSSSFSADEVQDLRGALLGAIEAAETASPSATQLMLETDPSARSPRSTYELHYAELALVDIRAALAKRDALRQRLGVEVADRLLKEERLQVAVAECLMARDRTARIIETLKRQQEANEVTCDT</sequence>
<gene>
    <name evidence="1" type="ORF">D9Q98_001922</name>
</gene>